<dbReference type="RefSeq" id="WP_241295723.1">
    <property type="nucleotide sequence ID" value="NZ_JAKZGR010000010.1"/>
</dbReference>
<name>A0ABV8ESE5_9BACT</name>
<evidence type="ECO:0000256" key="1">
    <source>
        <dbReference type="SAM" id="SignalP"/>
    </source>
</evidence>
<feature type="chain" id="PRO_5045809531" evidence="1">
    <location>
        <begin position="20"/>
        <end position="291"/>
    </location>
</feature>
<evidence type="ECO:0000313" key="3">
    <source>
        <dbReference type="Proteomes" id="UP001595766"/>
    </source>
</evidence>
<accession>A0ABV8ESE5</accession>
<keyword evidence="3" id="KW-1185">Reference proteome</keyword>
<dbReference type="GO" id="GO:0016853">
    <property type="term" value="F:isomerase activity"/>
    <property type="evidence" value="ECO:0007669"/>
    <property type="project" value="UniProtKB-KW"/>
</dbReference>
<keyword evidence="1" id="KW-0732">Signal</keyword>
<gene>
    <name evidence="2" type="ORF">ACFOUP_17800</name>
</gene>
<reference evidence="3" key="1">
    <citation type="journal article" date="2019" name="Int. J. Syst. Evol. Microbiol.">
        <title>The Global Catalogue of Microorganisms (GCM) 10K type strain sequencing project: providing services to taxonomists for standard genome sequencing and annotation.</title>
        <authorList>
            <consortium name="The Broad Institute Genomics Platform"/>
            <consortium name="The Broad Institute Genome Sequencing Center for Infectious Disease"/>
            <person name="Wu L."/>
            <person name="Ma J."/>
        </authorList>
    </citation>
    <scope>NUCLEOTIDE SEQUENCE [LARGE SCALE GENOMIC DNA]</scope>
    <source>
        <strain evidence="3">CECT 8551</strain>
    </source>
</reference>
<comment type="caution">
    <text evidence="2">The sequence shown here is derived from an EMBL/GenBank/DDBJ whole genome shotgun (WGS) entry which is preliminary data.</text>
</comment>
<proteinExistence type="predicted"/>
<organism evidence="2 3">
    <name type="scientific">Belliella kenyensis</name>
    <dbReference type="NCBI Taxonomy" id="1472724"/>
    <lineage>
        <taxon>Bacteria</taxon>
        <taxon>Pseudomonadati</taxon>
        <taxon>Bacteroidota</taxon>
        <taxon>Cytophagia</taxon>
        <taxon>Cytophagales</taxon>
        <taxon>Cyclobacteriaceae</taxon>
        <taxon>Belliella</taxon>
    </lineage>
</organism>
<feature type="signal peptide" evidence="1">
    <location>
        <begin position="1"/>
        <end position="19"/>
    </location>
</feature>
<protein>
    <submittedName>
        <fullName evidence="2">Peptidyl-prolyl cis-trans isomerase</fullName>
    </submittedName>
</protein>
<dbReference type="EMBL" id="JBHSAV010000093">
    <property type="protein sequence ID" value="MFC3978243.1"/>
    <property type="molecule type" value="Genomic_DNA"/>
</dbReference>
<sequence length="291" mass="34584">MLQKNKILPVLIISLSLSACDFFKFKTVTEEDLDDQIVATVGNQKLKRSELKFLTFQGNDVQDSMNISRKYIQNWVQKQLMIKEAGKSMAFDEAELNRKLLDYRYALMVYEYEKSYVESHSIDEINTEDILAYYESHKENFNLKEIIVRANYFKLEKNSNQKRNLERLLNRNAEDPSDLKQFALDHADNYYLEDSTWVIFDEIIVGTPISDNNNKVQLLRNNKLIKAEDDTFTYYFKILEYKLQDQVPPVEFVKDEISAILRNKKRLELVEKLQKEIYTRAEENNEFKIYE</sequence>
<dbReference type="Proteomes" id="UP001595766">
    <property type="component" value="Unassembled WGS sequence"/>
</dbReference>
<dbReference type="PROSITE" id="PS51257">
    <property type="entry name" value="PROKAR_LIPOPROTEIN"/>
    <property type="match status" value="1"/>
</dbReference>
<evidence type="ECO:0000313" key="2">
    <source>
        <dbReference type="EMBL" id="MFC3978243.1"/>
    </source>
</evidence>
<keyword evidence="2" id="KW-0413">Isomerase</keyword>